<accession>A0A058YZ46</accession>
<dbReference type="RefSeq" id="XP_009498320.1">
    <property type="nucleotide sequence ID" value="XM_009500045.1"/>
</dbReference>
<evidence type="ECO:0000256" key="2">
    <source>
        <dbReference type="SAM" id="MobiDB-lite"/>
    </source>
</evidence>
<feature type="region of interest" description="Disordered" evidence="2">
    <location>
        <begin position="585"/>
        <end position="656"/>
    </location>
</feature>
<keyword evidence="1" id="KW-0175">Coiled coil</keyword>
<reference evidence="3" key="1">
    <citation type="submission" date="2013-04" db="EMBL/GenBank/DDBJ databases">
        <title>The Genome Sequence of Fonticula alba ATCC 38817.</title>
        <authorList>
            <consortium name="The Broad Institute Genomics Platform"/>
            <person name="Russ C."/>
            <person name="Cuomo C."/>
            <person name="Burger G."/>
            <person name="Gray M.W."/>
            <person name="Holland P.W.H."/>
            <person name="King N."/>
            <person name="Lang F.B.F."/>
            <person name="Roger A.J."/>
            <person name="Ruiz-Trillo I."/>
            <person name="Brown M."/>
            <person name="Walker B."/>
            <person name="Young S."/>
            <person name="Zeng Q."/>
            <person name="Gargeya S."/>
            <person name="Fitzgerald M."/>
            <person name="Haas B."/>
            <person name="Abouelleil A."/>
            <person name="Allen A.W."/>
            <person name="Alvarado L."/>
            <person name="Arachchi H.M."/>
            <person name="Berlin A.M."/>
            <person name="Chapman S.B."/>
            <person name="Gainer-Dewar J."/>
            <person name="Goldberg J."/>
            <person name="Griggs A."/>
            <person name="Gujja S."/>
            <person name="Hansen M."/>
            <person name="Howarth C."/>
            <person name="Imamovic A."/>
            <person name="Ireland A."/>
            <person name="Larimer J."/>
            <person name="McCowan C."/>
            <person name="Murphy C."/>
            <person name="Pearson M."/>
            <person name="Poon T.W."/>
            <person name="Priest M."/>
            <person name="Roberts A."/>
            <person name="Saif S."/>
            <person name="Shea T."/>
            <person name="Sisk P."/>
            <person name="Sykes S."/>
            <person name="Wortman J."/>
            <person name="Nusbaum C."/>
            <person name="Birren B."/>
        </authorList>
    </citation>
    <scope>NUCLEOTIDE SEQUENCE [LARGE SCALE GENOMIC DNA]</scope>
    <source>
        <strain evidence="3">ATCC 38817</strain>
    </source>
</reference>
<protein>
    <submittedName>
        <fullName evidence="3">Uncharacterized protein</fullName>
    </submittedName>
</protein>
<feature type="region of interest" description="Disordered" evidence="2">
    <location>
        <begin position="783"/>
        <end position="804"/>
    </location>
</feature>
<evidence type="ECO:0000313" key="4">
    <source>
        <dbReference type="Proteomes" id="UP000030693"/>
    </source>
</evidence>
<organism evidence="3">
    <name type="scientific">Fonticula alba</name>
    <name type="common">Slime mold</name>
    <dbReference type="NCBI Taxonomy" id="691883"/>
    <lineage>
        <taxon>Eukaryota</taxon>
        <taxon>Rotosphaerida</taxon>
        <taxon>Fonticulaceae</taxon>
        <taxon>Fonticula</taxon>
    </lineage>
</organism>
<dbReference type="Proteomes" id="UP000030693">
    <property type="component" value="Unassembled WGS sequence"/>
</dbReference>
<feature type="compositionally biased region" description="Low complexity" evidence="2">
    <location>
        <begin position="113"/>
        <end position="138"/>
    </location>
</feature>
<proteinExistence type="predicted"/>
<feature type="region of interest" description="Disordered" evidence="2">
    <location>
        <begin position="922"/>
        <end position="980"/>
    </location>
</feature>
<evidence type="ECO:0000256" key="1">
    <source>
        <dbReference type="SAM" id="Coils"/>
    </source>
</evidence>
<feature type="region of interest" description="Disordered" evidence="2">
    <location>
        <begin position="875"/>
        <end position="898"/>
    </location>
</feature>
<feature type="region of interest" description="Disordered" evidence="2">
    <location>
        <begin position="231"/>
        <end position="304"/>
    </location>
</feature>
<dbReference type="EMBL" id="KK198011">
    <property type="protein sequence ID" value="KCV67275.1"/>
    <property type="molecule type" value="Genomic_DNA"/>
</dbReference>
<feature type="compositionally biased region" description="Pro residues" evidence="2">
    <location>
        <begin position="1"/>
        <end position="16"/>
    </location>
</feature>
<sequence>MPIPGDSPQAPAPGPQSPTAAEVNSQLERRANIIHKMMTMDIQIMESLKELIEEDVERILASTERGFESADEFFAHSLGVEAAQLAAALLSLKEDYEGILTALLAAPRLKEVPATGSSPGSSAAPPRSPALQSEGELLQQLQKQISSMTSERAFLYHDLEQSEAGRRKISSDMLDLKKAHNSLLRQHQHELVRAREEHLWEMDQLKSDHEREILLLQRQLEALTAATQSLLHPDPHRPMSPEGASQAPIAASAPDTVAPSSTSAGATPSHTPPGPEAEPSPGLRSPATTPSRGEGPPMGPVAPTRDDLFFSLASQAATILEDEILHISDLNRFDIISFIEATLARPVRLHPAGGAAPPGPIITGSLAPRSPSPYEGPDGLAGLAGLHGLPGRPGMGPSEGSTSPLSIRSTLSDHFILTPGPEGALFSSRRPSLSSLELLKADPFVGDLVGQPDDGAVDTSTAVALAAAEAAAALAESRAAAAEAAAAEAAAAAGQQAATIEVQRVMLRMLLTPAEVPDPGSCLAERFAPEHLPHLSAAVLHLAREGILQATGLPVGLGSDDRLLAGCHDFCQALTAALQAASSSTAPAAGPASGKIASSPAARLASTPGASAGASPSRSPVAGLPPSPSPSSRRSAVAPLAPPSTHSIGVSSSQGTSLEDMPHLLLQHSGASSHRDLFLAGPAEAGGSSCTSLGSLPPGLALAEIPPFAGAPGKAAAGPGAGSSLATGPSSMAAAALPVSPRPLRRAHSFDLLQPAPGHGPDSQSDLEYSQSDFLVESRGTHGSLASLNAGPGRPAPGLSERAHSDVTPAAMARLNGLATIKRVPASQHPRALRAMPSLPRPIITPLPAQVVAQLDDPSSAGIDHLYEAGQLRAAAPGPEQPLSARGPGTPAASMSELSASCSSSRLAGLAAGAGPSGSFGIGTFAPAEPSSGDMSDEGALPWTHGSQQSLPSHPSPDDGHGVTHLREDEPGPLASGGRPFVKNPGSAFSIDLFDLIERVSSRTLDDQIYETTGRGVGFGQSNAPPTPNALEALM</sequence>
<name>A0A058YZ46_FONAL</name>
<dbReference type="GeneID" id="20531027"/>
<dbReference type="AlphaFoldDB" id="A0A058YZ46"/>
<feature type="compositionally biased region" description="Basic and acidic residues" evidence="2">
    <location>
        <begin position="956"/>
        <end position="970"/>
    </location>
</feature>
<feature type="region of interest" description="Disordered" evidence="2">
    <location>
        <begin position="1"/>
        <end position="20"/>
    </location>
</feature>
<evidence type="ECO:0000313" key="3">
    <source>
        <dbReference type="EMBL" id="KCV67275.1"/>
    </source>
</evidence>
<feature type="coiled-coil region" evidence="1">
    <location>
        <begin position="177"/>
        <end position="226"/>
    </location>
</feature>
<feature type="compositionally biased region" description="Low complexity" evidence="2">
    <location>
        <begin position="630"/>
        <end position="639"/>
    </location>
</feature>
<keyword evidence="4" id="KW-1185">Reference proteome</keyword>
<feature type="compositionally biased region" description="Polar residues" evidence="2">
    <location>
        <begin position="645"/>
        <end position="656"/>
    </location>
</feature>
<feature type="compositionally biased region" description="Low complexity" evidence="2">
    <location>
        <begin position="256"/>
        <end position="269"/>
    </location>
</feature>
<feature type="compositionally biased region" description="Low complexity" evidence="2">
    <location>
        <begin position="585"/>
        <end position="594"/>
    </location>
</feature>
<feature type="region of interest" description="Disordered" evidence="2">
    <location>
        <begin position="1016"/>
        <end position="1035"/>
    </location>
</feature>
<feature type="region of interest" description="Disordered" evidence="2">
    <location>
        <begin position="112"/>
        <end position="138"/>
    </location>
</feature>
<gene>
    <name evidence="3" type="ORF">H696_06302</name>
</gene>
<feature type="compositionally biased region" description="Low complexity" evidence="2">
    <location>
        <begin position="605"/>
        <end position="622"/>
    </location>
</feature>
<feature type="non-terminal residue" evidence="3">
    <location>
        <position position="1035"/>
    </location>
</feature>